<dbReference type="EMBL" id="JAAFGS010000004">
    <property type="protein sequence ID" value="NGZ76539.1"/>
    <property type="molecule type" value="Genomic_DNA"/>
</dbReference>
<reference evidence="2 3" key="1">
    <citation type="submission" date="2020-01" db="EMBL/GenBank/DDBJ databases">
        <title>Polyphasic characterisation and genomic insights into a novel alkali tolerant bacterium VR-M41.</title>
        <authorList>
            <person name="Vemuluri V.R."/>
        </authorList>
    </citation>
    <scope>NUCLEOTIDE SEQUENCE [LARGE SCALE GENOMIC DNA]</scope>
    <source>
        <strain evidence="2 3">VR-M41</strain>
    </source>
</reference>
<organism evidence="2 3">
    <name type="scientific">Saccharibacillus alkalitolerans</name>
    <dbReference type="NCBI Taxonomy" id="2705290"/>
    <lineage>
        <taxon>Bacteria</taxon>
        <taxon>Bacillati</taxon>
        <taxon>Bacillota</taxon>
        <taxon>Bacilli</taxon>
        <taxon>Bacillales</taxon>
        <taxon>Paenibacillaceae</taxon>
        <taxon>Saccharibacillus</taxon>
    </lineage>
</organism>
<evidence type="ECO:0000313" key="2">
    <source>
        <dbReference type="EMBL" id="NGZ76539.1"/>
    </source>
</evidence>
<evidence type="ECO:0000313" key="3">
    <source>
        <dbReference type="Proteomes" id="UP000800303"/>
    </source>
</evidence>
<dbReference type="Pfam" id="PF19078">
    <property type="entry name" value="Big_12"/>
    <property type="match status" value="3"/>
</dbReference>
<dbReference type="InterPro" id="IPR036278">
    <property type="entry name" value="Sialidase_sf"/>
</dbReference>
<accession>A0ABX0F987</accession>
<dbReference type="PROSITE" id="PS51272">
    <property type="entry name" value="SLH"/>
    <property type="match status" value="3"/>
</dbReference>
<name>A0ABX0F987_9BACL</name>
<dbReference type="Proteomes" id="UP000800303">
    <property type="component" value="Unassembled WGS sequence"/>
</dbReference>
<dbReference type="RefSeq" id="WP_166275407.1">
    <property type="nucleotide sequence ID" value="NZ_JAAFGS010000004.1"/>
</dbReference>
<protein>
    <recommendedName>
        <fullName evidence="1">SLH domain-containing protein</fullName>
    </recommendedName>
</protein>
<dbReference type="Pfam" id="PF00395">
    <property type="entry name" value="SLH"/>
    <property type="match status" value="3"/>
</dbReference>
<dbReference type="PANTHER" id="PTHR43308:SF5">
    <property type="entry name" value="S-LAYER PROTEIN _ PEPTIDOGLYCAN ENDO-BETA-N-ACETYLGLUCOSAMINIDASE"/>
    <property type="match status" value="1"/>
</dbReference>
<evidence type="ECO:0000259" key="1">
    <source>
        <dbReference type="PROSITE" id="PS51272"/>
    </source>
</evidence>
<keyword evidence="3" id="KW-1185">Reference proteome</keyword>
<dbReference type="InterPro" id="IPR001119">
    <property type="entry name" value="SLH_dom"/>
</dbReference>
<dbReference type="Gene3D" id="2.60.220.30">
    <property type="match status" value="1"/>
</dbReference>
<sequence>MRVIQKVGTVLSVGCVLIGLADSAALNKVYAAPPTATLVVSNKALKIGDTSTLTITFSEAVSGFSVADLTSTNVLIGEPSSTDGGTTWTAALTPYSDVEASAQTVTLDNTGVMNSANESNTGKTVSDVFAIDTLRPTLASSIAISDTALKAGDSATVTFVFKEAVTGFTEADLTVPNGTVGGLSSSDGGITWTATLTPKANVASKSNTVVLENAAIIDLAGNHGTGTTSSDNYEVQTVVPTAAVTVADSTLTAGKTSSVKIVFTEAVTGLAIDDFTVDNGTLSGLASSDGGITWTAVLTPASDTDAEINRLSLRNEGFVSAAGNAGAGTTVSNAYAVKTVTPSGGEPSPPPVSYASPISVPVDQVPGNALIVSNDGTLTLPAGRAGTVNLGDAIRVEVPAGAAAKELKLSINRVTDTRNLLNNGEILASPVFELFKSLPENLDKPVKLSLSFDPAAVTGDRKAAVFFYDETRKAWTEIKGGTLQGNRMTVDVDRFAKYAVLAAETPKTALPGGGKPQDIALRDISGHWSEAAVKQAIGEGFVSGYPDGTFRPDAIVTRAEYALVLMNVLNGHASGAAVSFTDASEIGAWAQTAVSQAVQLGILTGYADGSVRPNAGITRAEMAVMAARALKLSAGSGARTSFSDDSSIPVWAKDAAEVLKKAGVIQGTGANTFKAAAETTRAEAVTLLMNLRKQQE</sequence>
<dbReference type="PANTHER" id="PTHR43308">
    <property type="entry name" value="OUTER MEMBRANE PROTEIN ALPHA-RELATED"/>
    <property type="match status" value="1"/>
</dbReference>
<dbReference type="InterPro" id="IPR051465">
    <property type="entry name" value="Cell_Envelope_Struct_Comp"/>
</dbReference>
<proteinExistence type="predicted"/>
<feature type="domain" description="SLH" evidence="1">
    <location>
        <begin position="516"/>
        <end position="576"/>
    </location>
</feature>
<feature type="domain" description="SLH" evidence="1">
    <location>
        <begin position="577"/>
        <end position="640"/>
    </location>
</feature>
<feature type="domain" description="SLH" evidence="1">
    <location>
        <begin position="642"/>
        <end position="696"/>
    </location>
</feature>
<gene>
    <name evidence="2" type="ORF">GYN08_14520</name>
</gene>
<dbReference type="InterPro" id="IPR044048">
    <property type="entry name" value="Big_12"/>
</dbReference>
<dbReference type="SUPFAM" id="SSF50939">
    <property type="entry name" value="Sialidases"/>
    <property type="match status" value="1"/>
</dbReference>
<comment type="caution">
    <text evidence="2">The sequence shown here is derived from an EMBL/GenBank/DDBJ whole genome shotgun (WGS) entry which is preliminary data.</text>
</comment>